<evidence type="ECO:0000313" key="3">
    <source>
        <dbReference type="EMBL" id="KAB7889193.1"/>
    </source>
</evidence>
<organism evidence="3 6">
    <name type="scientific">Poseidonibacter ostreae</name>
    <dbReference type="NCBI Taxonomy" id="2654171"/>
    <lineage>
        <taxon>Bacteria</taxon>
        <taxon>Pseudomonadati</taxon>
        <taxon>Campylobacterota</taxon>
        <taxon>Epsilonproteobacteria</taxon>
        <taxon>Campylobacterales</taxon>
        <taxon>Arcobacteraceae</taxon>
        <taxon>Poseidonibacter</taxon>
    </lineage>
</organism>
<keyword evidence="2" id="KW-1133">Transmembrane helix</keyword>
<evidence type="ECO:0000313" key="6">
    <source>
        <dbReference type="Proteomes" id="UP000472839"/>
    </source>
</evidence>
<dbReference type="Proteomes" id="UP000472839">
    <property type="component" value="Unassembled WGS sequence"/>
</dbReference>
<dbReference type="EMBL" id="WFKK01000016">
    <property type="protein sequence ID" value="KAB7889193.1"/>
    <property type="molecule type" value="Genomic_DNA"/>
</dbReference>
<keyword evidence="1" id="KW-0175">Coiled coil</keyword>
<dbReference type="RefSeq" id="WP_152189491.1">
    <property type="nucleotide sequence ID" value="NZ_WFKI01000006.1"/>
</dbReference>
<dbReference type="AlphaFoldDB" id="A0A6L4WSZ3"/>
<keyword evidence="5" id="KW-1185">Reference proteome</keyword>
<keyword evidence="2" id="KW-0812">Transmembrane</keyword>
<feature type="coiled-coil region" evidence="1">
    <location>
        <begin position="28"/>
        <end position="55"/>
    </location>
</feature>
<evidence type="ECO:0000256" key="2">
    <source>
        <dbReference type="SAM" id="Phobius"/>
    </source>
</evidence>
<dbReference type="EMBL" id="WFKJ01000015">
    <property type="protein sequence ID" value="KAB7891606.1"/>
    <property type="molecule type" value="Genomic_DNA"/>
</dbReference>
<feature type="transmembrane region" description="Helical" evidence="2">
    <location>
        <begin position="12"/>
        <end position="32"/>
    </location>
</feature>
<proteinExistence type="predicted"/>
<comment type="caution">
    <text evidence="3">The sequence shown here is derived from an EMBL/GenBank/DDBJ whole genome shotgun (WGS) entry which is preliminary data.</text>
</comment>
<evidence type="ECO:0000256" key="1">
    <source>
        <dbReference type="SAM" id="Coils"/>
    </source>
</evidence>
<name>A0A6L4WSZ3_9BACT</name>
<evidence type="ECO:0000313" key="4">
    <source>
        <dbReference type="EMBL" id="KAB7891606.1"/>
    </source>
</evidence>
<sequence>MGSLSDIVINALYQLWHLLPIVIAIVLFKKYIDNKDKKNRKNKNEENEKNGLTLEVRAIKKYEDISYTIVKSESILVCTKEDKTILIQCNNSIEAKSITDDDIKSFYTTAIKYVKENQLEIKNVEFRYAIAYKDALNKSAIEILLDEFYNCKYVVL</sequence>
<evidence type="ECO:0000313" key="5">
    <source>
        <dbReference type="Proteomes" id="UP000461010"/>
    </source>
</evidence>
<accession>A0A6L4WSZ3</accession>
<keyword evidence="2" id="KW-0472">Membrane</keyword>
<dbReference type="Proteomes" id="UP000461010">
    <property type="component" value="Unassembled WGS sequence"/>
</dbReference>
<gene>
    <name evidence="4" type="ORF">GBG18_06455</name>
    <name evidence="3" type="ORF">GBG19_06785</name>
</gene>
<protein>
    <submittedName>
        <fullName evidence="3">Uncharacterized protein</fullName>
    </submittedName>
</protein>
<reference evidence="5 6" key="1">
    <citation type="submission" date="2019-10" db="EMBL/GenBank/DDBJ databases">
        <title>Poseidonibacter ostreae sp. nov., isolated from the gut of the Ostrea denselamellosa.</title>
        <authorList>
            <person name="Choi A."/>
        </authorList>
    </citation>
    <scope>NUCLEOTIDE SEQUENCE [LARGE SCALE GENOMIC DNA]</scope>
    <source>
        <strain evidence="3 6">SJOD-M-33</strain>
        <strain evidence="4 5">SJOD-M-5</strain>
    </source>
</reference>